<dbReference type="OrthoDB" id="10391717at2759"/>
<sequence length="338" mass="39201">MKRIADKSTGIFLEHIGYSGLCLSKVIACDMPFYFYSIVERQKQQKYENKVPVIIGTSLSVAVFLLILFAVIVLFIKRRRVKKGQESSYETNEMINAEAHPYGKTATYHQYCNSDIKQTTVPINDIPLMEEDFLLEKYNVFELTRRLSDADLLKARIRAEFMFLESNSLKVEISTNDYEIVLNENKTDDVFKVAMLEIEMRSAEKTNDNIFMLRFTLHDKKSRTKHDVKIFKTNWDDSDKYPSVESICSLLDKVKIEEGRPILITGSKGKGFSVCGAVSLCLHSVRAIERETTLSLLEYATFLKRIEDDFIKVLEDYEFCYEVMAQYLETIHTYSFIE</sequence>
<dbReference type="SUPFAM" id="SSF52799">
    <property type="entry name" value="(Phosphotyrosine protein) phosphatases II"/>
    <property type="match status" value="1"/>
</dbReference>
<keyword evidence="4" id="KW-1185">Reference proteome</keyword>
<evidence type="ECO:0000313" key="4">
    <source>
        <dbReference type="Proteomes" id="UP000507470"/>
    </source>
</evidence>
<dbReference type="EMBL" id="CACVKT020007016">
    <property type="protein sequence ID" value="CAC5404707.1"/>
    <property type="molecule type" value="Genomic_DNA"/>
</dbReference>
<protein>
    <submittedName>
        <fullName evidence="3">PTPRA</fullName>
        <ecNumber evidence="3">3.1.3.48</ecNumber>
    </submittedName>
</protein>
<evidence type="ECO:0000313" key="3">
    <source>
        <dbReference type="EMBL" id="CAC5404707.1"/>
    </source>
</evidence>
<reference evidence="3 4" key="1">
    <citation type="submission" date="2020-06" db="EMBL/GenBank/DDBJ databases">
        <authorList>
            <person name="Li R."/>
            <person name="Bekaert M."/>
        </authorList>
    </citation>
    <scope>NUCLEOTIDE SEQUENCE [LARGE SCALE GENOMIC DNA]</scope>
    <source>
        <strain evidence="4">wild</strain>
    </source>
</reference>
<dbReference type="EC" id="3.1.3.48" evidence="3"/>
<evidence type="ECO:0000256" key="1">
    <source>
        <dbReference type="SAM" id="Phobius"/>
    </source>
</evidence>
<keyword evidence="3" id="KW-0378">Hydrolase</keyword>
<dbReference type="Proteomes" id="UP000507470">
    <property type="component" value="Unassembled WGS sequence"/>
</dbReference>
<dbReference type="InterPro" id="IPR029021">
    <property type="entry name" value="Prot-tyrosine_phosphatase-like"/>
</dbReference>
<feature type="domain" description="Tyrosine-protein phosphatase" evidence="2">
    <location>
        <begin position="72"/>
        <end position="327"/>
    </location>
</feature>
<dbReference type="PROSITE" id="PS50055">
    <property type="entry name" value="TYR_PHOSPHATASE_PTP"/>
    <property type="match status" value="1"/>
</dbReference>
<feature type="transmembrane region" description="Helical" evidence="1">
    <location>
        <begin position="12"/>
        <end position="34"/>
    </location>
</feature>
<name>A0A6J8DAN7_MYTCO</name>
<accession>A0A6J8DAN7</accession>
<proteinExistence type="predicted"/>
<gene>
    <name evidence="3" type="ORF">MCOR_38464</name>
</gene>
<feature type="transmembrane region" description="Helical" evidence="1">
    <location>
        <begin position="54"/>
        <end position="76"/>
    </location>
</feature>
<dbReference type="GO" id="GO:0004725">
    <property type="term" value="F:protein tyrosine phosphatase activity"/>
    <property type="evidence" value="ECO:0007669"/>
    <property type="project" value="UniProtKB-EC"/>
</dbReference>
<keyword evidence="1" id="KW-0812">Transmembrane</keyword>
<dbReference type="Gene3D" id="3.90.190.10">
    <property type="entry name" value="Protein tyrosine phosphatase superfamily"/>
    <property type="match status" value="1"/>
</dbReference>
<keyword evidence="1" id="KW-1133">Transmembrane helix</keyword>
<keyword evidence="1" id="KW-0472">Membrane</keyword>
<organism evidence="3 4">
    <name type="scientific">Mytilus coruscus</name>
    <name type="common">Sea mussel</name>
    <dbReference type="NCBI Taxonomy" id="42192"/>
    <lineage>
        <taxon>Eukaryota</taxon>
        <taxon>Metazoa</taxon>
        <taxon>Spiralia</taxon>
        <taxon>Lophotrochozoa</taxon>
        <taxon>Mollusca</taxon>
        <taxon>Bivalvia</taxon>
        <taxon>Autobranchia</taxon>
        <taxon>Pteriomorphia</taxon>
        <taxon>Mytilida</taxon>
        <taxon>Mytiloidea</taxon>
        <taxon>Mytilidae</taxon>
        <taxon>Mytilinae</taxon>
        <taxon>Mytilus</taxon>
    </lineage>
</organism>
<evidence type="ECO:0000259" key="2">
    <source>
        <dbReference type="PROSITE" id="PS50055"/>
    </source>
</evidence>
<dbReference type="AlphaFoldDB" id="A0A6J8DAN7"/>
<dbReference type="InterPro" id="IPR000242">
    <property type="entry name" value="PTP_cat"/>
</dbReference>
<dbReference type="Pfam" id="PF00102">
    <property type="entry name" value="Y_phosphatase"/>
    <property type="match status" value="1"/>
</dbReference>